<feature type="domain" description="NusB/RsmB/TIM44" evidence="6">
    <location>
        <begin position="5"/>
        <end position="132"/>
    </location>
</feature>
<dbReference type="Pfam" id="PF01029">
    <property type="entry name" value="NusB"/>
    <property type="match status" value="1"/>
</dbReference>
<keyword evidence="2" id="KW-0889">Transcription antitermination</keyword>
<dbReference type="InterPro" id="IPR006027">
    <property type="entry name" value="NusB_RsmB_TIM44"/>
</dbReference>
<evidence type="ECO:0000256" key="1">
    <source>
        <dbReference type="ARBA" id="ARBA00005952"/>
    </source>
</evidence>
<protein>
    <submittedName>
        <fullName evidence="7">Transcription termination protein NusB</fullName>
    </submittedName>
</protein>
<organism evidence="7">
    <name type="scientific">hydrothermal vent metagenome</name>
    <dbReference type="NCBI Taxonomy" id="652676"/>
    <lineage>
        <taxon>unclassified sequences</taxon>
        <taxon>metagenomes</taxon>
        <taxon>ecological metagenomes</taxon>
    </lineage>
</organism>
<accession>A0A3B1CBW5</accession>
<dbReference type="CDD" id="cd00619">
    <property type="entry name" value="Terminator_NusB"/>
    <property type="match status" value="1"/>
</dbReference>
<dbReference type="AlphaFoldDB" id="A0A3B1CBW5"/>
<dbReference type="InterPro" id="IPR035926">
    <property type="entry name" value="NusB-like_sf"/>
</dbReference>
<gene>
    <name evidence="7" type="ORF">MNBD_NITROSPINAE02-2248</name>
</gene>
<dbReference type="HAMAP" id="MF_00073">
    <property type="entry name" value="NusB"/>
    <property type="match status" value="1"/>
</dbReference>
<keyword evidence="4" id="KW-0805">Transcription regulation</keyword>
<dbReference type="Gene3D" id="1.10.940.10">
    <property type="entry name" value="NusB-like"/>
    <property type="match status" value="1"/>
</dbReference>
<sequence>MGSRHRSREAALKILYQADLLSEDDIGQIAGDLWKERGSPNADRAFTDELVKGVMGRREEIDAKLGAAMENWEPARLGYMERAILRIGGYELLFCSDAPDNVVIDEAIELAKSYCDPKSEGFINGVLDRMMKDKDL</sequence>
<keyword evidence="5" id="KW-0804">Transcription</keyword>
<dbReference type="GO" id="GO:0006353">
    <property type="term" value="P:DNA-templated transcription termination"/>
    <property type="evidence" value="ECO:0007669"/>
    <property type="project" value="InterPro"/>
</dbReference>
<keyword evidence="3" id="KW-0694">RNA-binding</keyword>
<dbReference type="GO" id="GO:0003723">
    <property type="term" value="F:RNA binding"/>
    <property type="evidence" value="ECO:0007669"/>
    <property type="project" value="UniProtKB-KW"/>
</dbReference>
<dbReference type="PANTHER" id="PTHR11078:SF3">
    <property type="entry name" value="ANTITERMINATION NUSB DOMAIN-CONTAINING PROTEIN"/>
    <property type="match status" value="1"/>
</dbReference>
<name>A0A3B1CBW5_9ZZZZ</name>
<dbReference type="PANTHER" id="PTHR11078">
    <property type="entry name" value="N UTILIZATION SUBSTANCE PROTEIN B-RELATED"/>
    <property type="match status" value="1"/>
</dbReference>
<evidence type="ECO:0000256" key="5">
    <source>
        <dbReference type="ARBA" id="ARBA00023163"/>
    </source>
</evidence>
<dbReference type="GO" id="GO:0031564">
    <property type="term" value="P:transcription antitermination"/>
    <property type="evidence" value="ECO:0007669"/>
    <property type="project" value="UniProtKB-KW"/>
</dbReference>
<evidence type="ECO:0000313" key="7">
    <source>
        <dbReference type="EMBL" id="VAX24131.1"/>
    </source>
</evidence>
<dbReference type="EMBL" id="UOGE01000092">
    <property type="protein sequence ID" value="VAX24131.1"/>
    <property type="molecule type" value="Genomic_DNA"/>
</dbReference>
<proteinExistence type="inferred from homology"/>
<dbReference type="InterPro" id="IPR011605">
    <property type="entry name" value="NusB_fam"/>
</dbReference>
<dbReference type="GO" id="GO:0005829">
    <property type="term" value="C:cytosol"/>
    <property type="evidence" value="ECO:0007669"/>
    <property type="project" value="TreeGrafter"/>
</dbReference>
<dbReference type="NCBIfam" id="TIGR01951">
    <property type="entry name" value="nusB"/>
    <property type="match status" value="1"/>
</dbReference>
<comment type="similarity">
    <text evidence="1">Belongs to the NusB family.</text>
</comment>
<reference evidence="7" key="1">
    <citation type="submission" date="2018-06" db="EMBL/GenBank/DDBJ databases">
        <authorList>
            <person name="Zhirakovskaya E."/>
        </authorList>
    </citation>
    <scope>NUCLEOTIDE SEQUENCE</scope>
</reference>
<evidence type="ECO:0000259" key="6">
    <source>
        <dbReference type="Pfam" id="PF01029"/>
    </source>
</evidence>
<evidence type="ECO:0000256" key="3">
    <source>
        <dbReference type="ARBA" id="ARBA00022884"/>
    </source>
</evidence>
<dbReference type="SUPFAM" id="SSF48013">
    <property type="entry name" value="NusB-like"/>
    <property type="match status" value="1"/>
</dbReference>
<evidence type="ECO:0000256" key="4">
    <source>
        <dbReference type="ARBA" id="ARBA00023015"/>
    </source>
</evidence>
<evidence type="ECO:0000256" key="2">
    <source>
        <dbReference type="ARBA" id="ARBA00022814"/>
    </source>
</evidence>